<dbReference type="InParanoid" id="A0A0G4GLW3"/>
<sequence>MTLASGKKGKRVKGKDKDKKDSTTAAALIRSRPYSNAELTSNQLERLKTGFRFVKEFHPLTWKKLLAQFANEKVLEQHVRRLEVMCYSYFRLLQDSPELRSDTGMQAKLVQFLWETCEGKRGDDKEHQDILTPDQHTQWEHVFISLTYRDFNYLKQSVCFLGHTWTFPRTPRELFLFQWWLTLTEERQQEMAVAVIENKLKDDLNKAKCCAAGLHGMMFNEKRWDKLKKSTRLYFQRAALLVQLNPQSLFKFTLYPEDISPSEPGVFDPRKLDKYYECGDGIDVELSKNAEPHVANHIFVRVMQLLLQELDSYVTDPHIHEQCFNPKCPHHRANRPFPRIPLPETTTAPTSPSPSLQEAIKAYADGQPHLEEAARRELASKLVEACVTGSLLDWPDLARMTPSSLSSTPSGIAEELLTHLRKMEPPRPSQDGEDEADSGPTSSSSRCAPQPSESPKIRQDRQDTSTTAVSMASGDCEGMSSSMSMSMEPPVAGAREGEEGGEEQRYMRCVGCRYATYCSRECQREHWASHKKECVHPEYRHPPASTIDYLQDSWVKDGDMPSKLCHWGPDWNGPRYLEGRDRERDRAAFQLYPDNYHGRAPRTQYFAAPSTEWNPHLISQLKAEYPSLCAPESAFSQLDEAGSRLREPKVILINSQEPHFGNFGAMNIYNLLNQGQNPYFGSPFGMGSPVFLQSFQPYHSSMAAAAAPSFRSGESARIESADDSDTEGGGEYTLPIGRSNKFLDALEAIDKEGGGGGSPTGVEGDKEDSPTSVPSRTPPPEASPSSPPAEQEPATGSGTSKSKNHHRKRPKRELPRIPPRITSQLTTLSRRRVKEEREARQRQLEQEQQQQEAVMASQEVSVSVSRSEAAEADEAAEGDQAAAAPSASASPPCEREEATSTPTPNHTSNEPVAAPVSQEEEPEQQPSEEPSSPAPPPASDSQPAEAPPCRSQEPPCPIPPSSVDAAAPEAPARTKDGGRAAPDAEGEGDIDNVADVADADTDYATETASGDKGVAGSNKGVRVERVNGMSGSESDDLVDRDGDGRESEKSPQLSEDLVDLPSPIHQQPKTSPPPPPPPHPHLPPTISSLCHDDTRSAPPPLDDLPDNTDGPSDADIIAPWQTAGEVEGEGEGQEDDQEDTSPSSAADNTMALVGVDSATVSDDRMSPASTTPSAAVGNGVGGVGMGMGGKEPRRKWWELMEEEEEDEDF</sequence>
<feature type="domain" description="MYND-type" evidence="6">
    <location>
        <begin position="501"/>
        <end position="534"/>
    </location>
</feature>
<feature type="compositionally biased region" description="Low complexity" evidence="5">
    <location>
        <begin position="846"/>
        <end position="867"/>
    </location>
</feature>
<feature type="region of interest" description="Disordered" evidence="5">
    <location>
        <begin position="1"/>
        <end position="26"/>
    </location>
</feature>
<feature type="compositionally biased region" description="Acidic residues" evidence="5">
    <location>
        <begin position="984"/>
        <end position="1003"/>
    </location>
</feature>
<dbReference type="GO" id="GO:0008270">
    <property type="term" value="F:zinc ion binding"/>
    <property type="evidence" value="ECO:0007669"/>
    <property type="project" value="UniProtKB-KW"/>
</dbReference>
<evidence type="ECO:0000313" key="8">
    <source>
        <dbReference type="Proteomes" id="UP000041254"/>
    </source>
</evidence>
<feature type="region of interest" description="Disordered" evidence="5">
    <location>
        <begin position="334"/>
        <end position="355"/>
    </location>
</feature>
<evidence type="ECO:0000259" key="6">
    <source>
        <dbReference type="PROSITE" id="PS50865"/>
    </source>
</evidence>
<dbReference type="SUPFAM" id="SSF144232">
    <property type="entry name" value="HIT/MYND zinc finger-like"/>
    <property type="match status" value="1"/>
</dbReference>
<dbReference type="OrthoDB" id="432970at2759"/>
<organism evidence="7 8">
    <name type="scientific">Vitrella brassicaformis (strain CCMP3155)</name>
    <dbReference type="NCBI Taxonomy" id="1169540"/>
    <lineage>
        <taxon>Eukaryota</taxon>
        <taxon>Sar</taxon>
        <taxon>Alveolata</taxon>
        <taxon>Colpodellida</taxon>
        <taxon>Vitrellaceae</taxon>
        <taxon>Vitrella</taxon>
    </lineage>
</organism>
<dbReference type="PROSITE" id="PS50865">
    <property type="entry name" value="ZF_MYND_2"/>
    <property type="match status" value="1"/>
</dbReference>
<feature type="compositionally biased region" description="Pro residues" evidence="5">
    <location>
        <begin position="776"/>
        <end position="787"/>
    </location>
</feature>
<feature type="region of interest" description="Disordered" evidence="5">
    <location>
        <begin position="710"/>
        <end position="736"/>
    </location>
</feature>
<keyword evidence="8" id="KW-1185">Reference proteome</keyword>
<evidence type="ECO:0000256" key="3">
    <source>
        <dbReference type="ARBA" id="ARBA00022833"/>
    </source>
</evidence>
<name>A0A0G4GLW3_VITBC</name>
<evidence type="ECO:0000256" key="1">
    <source>
        <dbReference type="ARBA" id="ARBA00022723"/>
    </source>
</evidence>
<feature type="compositionally biased region" description="Low complexity" evidence="5">
    <location>
        <begin position="939"/>
        <end position="948"/>
    </location>
</feature>
<dbReference type="VEuPathDB" id="CryptoDB:Vbra_22800"/>
<feature type="compositionally biased region" description="Basic residues" evidence="5">
    <location>
        <begin position="802"/>
        <end position="811"/>
    </location>
</feature>
<proteinExistence type="predicted"/>
<dbReference type="Gene3D" id="6.10.140.2220">
    <property type="match status" value="1"/>
</dbReference>
<feature type="compositionally biased region" description="Basic and acidic residues" evidence="5">
    <location>
        <begin position="1037"/>
        <end position="1049"/>
    </location>
</feature>
<accession>A0A0G4GLW3</accession>
<dbReference type="Pfam" id="PF01753">
    <property type="entry name" value="zf-MYND"/>
    <property type="match status" value="1"/>
</dbReference>
<feature type="compositionally biased region" description="Gly residues" evidence="5">
    <location>
        <begin position="1178"/>
        <end position="1189"/>
    </location>
</feature>
<gene>
    <name evidence="7" type="ORF">Vbra_22800</name>
</gene>
<dbReference type="Proteomes" id="UP000041254">
    <property type="component" value="Unassembled WGS sequence"/>
</dbReference>
<keyword evidence="3" id="KW-0862">Zinc</keyword>
<dbReference type="EMBL" id="CDMY01000713">
    <property type="protein sequence ID" value="CEM31114.1"/>
    <property type="molecule type" value="Genomic_DNA"/>
</dbReference>
<feature type="compositionally biased region" description="Low complexity" evidence="5">
    <location>
        <begin position="343"/>
        <end position="355"/>
    </location>
</feature>
<reference evidence="7 8" key="1">
    <citation type="submission" date="2014-11" db="EMBL/GenBank/DDBJ databases">
        <authorList>
            <person name="Zhu J."/>
            <person name="Qi W."/>
            <person name="Song R."/>
        </authorList>
    </citation>
    <scope>NUCLEOTIDE SEQUENCE [LARGE SCALE GENOMIC DNA]</scope>
</reference>
<evidence type="ECO:0000256" key="2">
    <source>
        <dbReference type="ARBA" id="ARBA00022771"/>
    </source>
</evidence>
<feature type="compositionally biased region" description="Pro residues" evidence="5">
    <location>
        <begin position="1070"/>
        <end position="1083"/>
    </location>
</feature>
<dbReference type="InterPro" id="IPR002893">
    <property type="entry name" value="Znf_MYND"/>
</dbReference>
<feature type="compositionally biased region" description="Basic and acidic residues" evidence="5">
    <location>
        <begin position="833"/>
        <end position="845"/>
    </location>
</feature>
<keyword evidence="1" id="KW-0479">Metal-binding</keyword>
<evidence type="ECO:0000256" key="5">
    <source>
        <dbReference type="SAM" id="MobiDB-lite"/>
    </source>
</evidence>
<keyword evidence="2 4" id="KW-0863">Zinc-finger</keyword>
<feature type="compositionally biased region" description="Polar residues" evidence="5">
    <location>
        <begin position="439"/>
        <end position="453"/>
    </location>
</feature>
<feature type="region of interest" description="Disordered" evidence="5">
    <location>
        <begin position="423"/>
        <end position="502"/>
    </location>
</feature>
<evidence type="ECO:0000313" key="7">
    <source>
        <dbReference type="EMBL" id="CEM31114.1"/>
    </source>
</evidence>
<feature type="compositionally biased region" description="Acidic residues" evidence="5">
    <location>
        <begin position="1126"/>
        <end position="1139"/>
    </location>
</feature>
<feature type="compositionally biased region" description="Polar residues" evidence="5">
    <location>
        <begin position="899"/>
        <end position="909"/>
    </location>
</feature>
<feature type="compositionally biased region" description="Low complexity" evidence="5">
    <location>
        <begin position="878"/>
        <end position="892"/>
    </location>
</feature>
<evidence type="ECO:0000256" key="4">
    <source>
        <dbReference type="PROSITE-ProRule" id="PRU00134"/>
    </source>
</evidence>
<feature type="region of interest" description="Disordered" evidence="5">
    <location>
        <begin position="749"/>
        <end position="1190"/>
    </location>
</feature>
<protein>
    <recommendedName>
        <fullName evidence="6">MYND-type domain-containing protein</fullName>
    </recommendedName>
</protein>
<dbReference type="AlphaFoldDB" id="A0A0G4GLW3"/>